<dbReference type="InterPro" id="IPR008978">
    <property type="entry name" value="HSP20-like_chaperone"/>
</dbReference>
<keyword evidence="5" id="KW-1185">Reference proteome</keyword>
<protein>
    <recommendedName>
        <fullName evidence="3">SHSP domain-containing protein</fullName>
    </recommendedName>
</protein>
<dbReference type="EMBL" id="AUSU01002847">
    <property type="protein sequence ID" value="EPS67940.1"/>
    <property type="molecule type" value="Genomic_DNA"/>
</dbReference>
<dbReference type="Pfam" id="PF00011">
    <property type="entry name" value="HSP20"/>
    <property type="match status" value="1"/>
</dbReference>
<evidence type="ECO:0000256" key="2">
    <source>
        <dbReference type="RuleBase" id="RU003616"/>
    </source>
</evidence>
<dbReference type="AlphaFoldDB" id="S8CMJ5"/>
<organism evidence="4 5">
    <name type="scientific">Genlisea aurea</name>
    <dbReference type="NCBI Taxonomy" id="192259"/>
    <lineage>
        <taxon>Eukaryota</taxon>
        <taxon>Viridiplantae</taxon>
        <taxon>Streptophyta</taxon>
        <taxon>Embryophyta</taxon>
        <taxon>Tracheophyta</taxon>
        <taxon>Spermatophyta</taxon>
        <taxon>Magnoliopsida</taxon>
        <taxon>eudicotyledons</taxon>
        <taxon>Gunneridae</taxon>
        <taxon>Pentapetalae</taxon>
        <taxon>asterids</taxon>
        <taxon>lamiids</taxon>
        <taxon>Lamiales</taxon>
        <taxon>Lentibulariaceae</taxon>
        <taxon>Genlisea</taxon>
    </lineage>
</organism>
<evidence type="ECO:0000313" key="4">
    <source>
        <dbReference type="EMBL" id="EPS67940.1"/>
    </source>
</evidence>
<proteinExistence type="inferred from homology"/>
<evidence type="ECO:0000259" key="3">
    <source>
        <dbReference type="PROSITE" id="PS01031"/>
    </source>
</evidence>
<dbReference type="PROSITE" id="PS01031">
    <property type="entry name" value="SHSP"/>
    <property type="match status" value="1"/>
</dbReference>
<accession>S8CMJ5</accession>
<reference evidence="4 5" key="1">
    <citation type="journal article" date="2013" name="BMC Genomics">
        <title>The miniature genome of a carnivorous plant Genlisea aurea contains a low number of genes and short non-coding sequences.</title>
        <authorList>
            <person name="Leushkin E.V."/>
            <person name="Sutormin R.A."/>
            <person name="Nabieva E.R."/>
            <person name="Penin A.A."/>
            <person name="Kondrashov A.S."/>
            <person name="Logacheva M.D."/>
        </authorList>
    </citation>
    <scope>NUCLEOTIDE SEQUENCE [LARGE SCALE GENOMIC DNA]</scope>
</reference>
<evidence type="ECO:0000256" key="1">
    <source>
        <dbReference type="PROSITE-ProRule" id="PRU00285"/>
    </source>
</evidence>
<dbReference type="InterPro" id="IPR002068">
    <property type="entry name" value="A-crystallin/Hsp20_dom"/>
</dbReference>
<comment type="similarity">
    <text evidence="1 2">Belongs to the small heat shock protein (HSP20) family.</text>
</comment>
<dbReference type="SUPFAM" id="SSF49764">
    <property type="entry name" value="HSP20-like chaperones"/>
    <property type="match status" value="1"/>
</dbReference>
<gene>
    <name evidence="4" type="ORF">M569_06838</name>
</gene>
<feature type="domain" description="SHSP" evidence="3">
    <location>
        <begin position="10"/>
        <end position="111"/>
    </location>
</feature>
<name>S8CMJ5_9LAMI</name>
<evidence type="ECO:0000313" key="5">
    <source>
        <dbReference type="Proteomes" id="UP000015453"/>
    </source>
</evidence>
<sequence>MSMIRLYGGGDDFLGSIRYDRKVTASDYVLTVDVPGMRKEGLTAEIIMGRFVNLVWESEDCDKCFDILIYVPEKAKLDEVTVVMGDGVITITVPRSEGKEPEVEDKVIEIWDLL</sequence>
<dbReference type="OrthoDB" id="1431247at2759"/>
<dbReference type="Gene3D" id="2.60.40.790">
    <property type="match status" value="1"/>
</dbReference>
<dbReference type="Proteomes" id="UP000015453">
    <property type="component" value="Unassembled WGS sequence"/>
</dbReference>
<comment type="caution">
    <text evidence="4">The sequence shown here is derived from an EMBL/GenBank/DDBJ whole genome shotgun (WGS) entry which is preliminary data.</text>
</comment>